<feature type="compositionally biased region" description="Acidic residues" evidence="1">
    <location>
        <begin position="201"/>
        <end position="211"/>
    </location>
</feature>
<sequence length="300" mass="32364">MPTILVYDEVVTNTQPSRDASIEQLSYDGDIEASSDDEAVESPSINALHPNVFSVIDLQGIQLEVNLSGWFNTSSPQSEVATSTETECSHSTIDYIIPKESRTLYGDKAQGKVNSCNSHVSCCRHQIQGEELSSSDVSHHVSFPSADILTRNVVGDAAVSGTQPTILVDNGVVTNTQHTILVDDEVVTNTHPSRDASIEQLSDDGDIETSSDDEIVESQSTNAPHPNVFSVIDPQGIQLEVDLSGWFNTSSPQSEVATSTETECSHSTIGYIVPKESRTSYGDKEQGKVNSCNSHVSCCR</sequence>
<evidence type="ECO:0000313" key="2">
    <source>
        <dbReference type="EMBL" id="MCD9643417.1"/>
    </source>
</evidence>
<comment type="caution">
    <text evidence="2">The sequence shown here is derived from an EMBL/GenBank/DDBJ whole genome shotgun (WGS) entry which is preliminary data.</text>
</comment>
<organism evidence="2 3">
    <name type="scientific">Datura stramonium</name>
    <name type="common">Jimsonweed</name>
    <name type="synonym">Common thornapple</name>
    <dbReference type="NCBI Taxonomy" id="4076"/>
    <lineage>
        <taxon>Eukaryota</taxon>
        <taxon>Viridiplantae</taxon>
        <taxon>Streptophyta</taxon>
        <taxon>Embryophyta</taxon>
        <taxon>Tracheophyta</taxon>
        <taxon>Spermatophyta</taxon>
        <taxon>Magnoliopsida</taxon>
        <taxon>eudicotyledons</taxon>
        <taxon>Gunneridae</taxon>
        <taxon>Pentapetalae</taxon>
        <taxon>asterids</taxon>
        <taxon>lamiids</taxon>
        <taxon>Solanales</taxon>
        <taxon>Solanaceae</taxon>
        <taxon>Solanoideae</taxon>
        <taxon>Datureae</taxon>
        <taxon>Datura</taxon>
    </lineage>
</organism>
<dbReference type="Proteomes" id="UP000823775">
    <property type="component" value="Unassembled WGS sequence"/>
</dbReference>
<feature type="region of interest" description="Disordered" evidence="1">
    <location>
        <begin position="192"/>
        <end position="211"/>
    </location>
</feature>
<gene>
    <name evidence="2" type="ORF">HAX54_030883</name>
</gene>
<dbReference type="EMBL" id="JACEIK010003881">
    <property type="protein sequence ID" value="MCD9643417.1"/>
    <property type="molecule type" value="Genomic_DNA"/>
</dbReference>
<evidence type="ECO:0000313" key="3">
    <source>
        <dbReference type="Proteomes" id="UP000823775"/>
    </source>
</evidence>
<keyword evidence="3" id="KW-1185">Reference proteome</keyword>
<reference evidence="2 3" key="1">
    <citation type="journal article" date="2021" name="BMC Genomics">
        <title>Datura genome reveals duplications of psychoactive alkaloid biosynthetic genes and high mutation rate following tissue culture.</title>
        <authorList>
            <person name="Rajewski A."/>
            <person name="Carter-House D."/>
            <person name="Stajich J."/>
            <person name="Litt A."/>
        </authorList>
    </citation>
    <scope>NUCLEOTIDE SEQUENCE [LARGE SCALE GENOMIC DNA]</scope>
    <source>
        <strain evidence="2">AR-01</strain>
    </source>
</reference>
<name>A0ABS8VAM7_DATST</name>
<proteinExistence type="predicted"/>
<accession>A0ABS8VAM7</accession>
<evidence type="ECO:0000256" key="1">
    <source>
        <dbReference type="SAM" id="MobiDB-lite"/>
    </source>
</evidence>
<protein>
    <submittedName>
        <fullName evidence="2">Uncharacterized protein</fullName>
    </submittedName>
</protein>